<evidence type="ECO:0000259" key="4">
    <source>
        <dbReference type="Pfam" id="PF13649"/>
    </source>
</evidence>
<sequence>MSTTPDVTLVDDLADDAVTPYLPPTGRVSLLPFYDVLSAVTGVRRRHARLVGLAGIRAGDRVLDLGCGTGNVALLVARTIPGTVVTGLDPDLPALRRATRKARRARVPLTFVRGYGQAIPLPDASVDHVVSALALHHVPEGDRDATAEEVARVLRPGGRVTILDFGGHGHGGHSLGRSHLPRFGAAAADGLRANVDDGLVRLLAGAGLVDAREVASGRLIGADLTFVGARKA</sequence>
<keyword evidence="2" id="KW-0808">Transferase</keyword>
<dbReference type="OrthoDB" id="9805171at2"/>
<evidence type="ECO:0000256" key="2">
    <source>
        <dbReference type="ARBA" id="ARBA00022679"/>
    </source>
</evidence>
<dbReference type="InterPro" id="IPR050508">
    <property type="entry name" value="Methyltransf_Superfamily"/>
</dbReference>
<keyword evidence="3" id="KW-0949">S-adenosyl-L-methionine</keyword>
<dbReference type="GO" id="GO:0032259">
    <property type="term" value="P:methylation"/>
    <property type="evidence" value="ECO:0007669"/>
    <property type="project" value="UniProtKB-KW"/>
</dbReference>
<evidence type="ECO:0000256" key="1">
    <source>
        <dbReference type="ARBA" id="ARBA00022603"/>
    </source>
</evidence>
<dbReference type="Proteomes" id="UP000288246">
    <property type="component" value="Unassembled WGS sequence"/>
</dbReference>
<keyword evidence="1" id="KW-0489">Methyltransferase</keyword>
<evidence type="ECO:0000313" key="6">
    <source>
        <dbReference type="Proteomes" id="UP000288246"/>
    </source>
</evidence>
<keyword evidence="6" id="KW-1185">Reference proteome</keyword>
<gene>
    <name evidence="5" type="ORF">CTKZ_34220</name>
</gene>
<protein>
    <recommendedName>
        <fullName evidence="4">Methyltransferase domain-containing protein</fullName>
    </recommendedName>
</protein>
<dbReference type="EMBL" id="BHYL01000360">
    <property type="protein sequence ID" value="GCD21860.1"/>
    <property type="molecule type" value="Genomic_DNA"/>
</dbReference>
<dbReference type="RefSeq" id="WP_124344391.1">
    <property type="nucleotide sequence ID" value="NZ_BHYL01000360.1"/>
</dbReference>
<evidence type="ECO:0000256" key="3">
    <source>
        <dbReference type="ARBA" id="ARBA00022691"/>
    </source>
</evidence>
<proteinExistence type="predicted"/>
<feature type="domain" description="Methyltransferase" evidence="4">
    <location>
        <begin position="62"/>
        <end position="158"/>
    </location>
</feature>
<dbReference type="PANTHER" id="PTHR42912">
    <property type="entry name" value="METHYLTRANSFERASE"/>
    <property type="match status" value="1"/>
</dbReference>
<dbReference type="CDD" id="cd02440">
    <property type="entry name" value="AdoMet_MTases"/>
    <property type="match status" value="1"/>
</dbReference>
<dbReference type="GO" id="GO:0008168">
    <property type="term" value="F:methyltransferase activity"/>
    <property type="evidence" value="ECO:0007669"/>
    <property type="project" value="UniProtKB-KW"/>
</dbReference>
<comment type="caution">
    <text evidence="5">The sequence shown here is derived from an EMBL/GenBank/DDBJ whole genome shotgun (WGS) entry which is preliminary data.</text>
</comment>
<dbReference type="InterPro" id="IPR041698">
    <property type="entry name" value="Methyltransf_25"/>
</dbReference>
<dbReference type="SUPFAM" id="SSF53335">
    <property type="entry name" value="S-adenosyl-L-methionine-dependent methyltransferases"/>
    <property type="match status" value="1"/>
</dbReference>
<dbReference type="Pfam" id="PF13649">
    <property type="entry name" value="Methyltransf_25"/>
    <property type="match status" value="1"/>
</dbReference>
<organism evidence="5 6">
    <name type="scientific">Cellulomonas algicola</name>
    <dbReference type="NCBI Taxonomy" id="2071633"/>
    <lineage>
        <taxon>Bacteria</taxon>
        <taxon>Bacillati</taxon>
        <taxon>Actinomycetota</taxon>
        <taxon>Actinomycetes</taxon>
        <taxon>Micrococcales</taxon>
        <taxon>Cellulomonadaceae</taxon>
        <taxon>Cellulomonas</taxon>
    </lineage>
</organism>
<dbReference type="PROSITE" id="PS01184">
    <property type="entry name" value="UBIE_2"/>
    <property type="match status" value="1"/>
</dbReference>
<name>A0A401V4K1_9CELL</name>
<dbReference type="Gene3D" id="3.40.50.150">
    <property type="entry name" value="Vaccinia Virus protein VP39"/>
    <property type="match status" value="1"/>
</dbReference>
<dbReference type="PANTHER" id="PTHR42912:SF95">
    <property type="entry name" value="METHYLTRANSFERASE TYPE 11 DOMAIN-CONTAINING PROTEIN"/>
    <property type="match status" value="1"/>
</dbReference>
<evidence type="ECO:0000313" key="5">
    <source>
        <dbReference type="EMBL" id="GCD21860.1"/>
    </source>
</evidence>
<dbReference type="AlphaFoldDB" id="A0A401V4K1"/>
<dbReference type="InterPro" id="IPR023576">
    <property type="entry name" value="UbiE/COQ5_MeTrFase_CS"/>
</dbReference>
<accession>A0A401V4K1</accession>
<dbReference type="InterPro" id="IPR029063">
    <property type="entry name" value="SAM-dependent_MTases_sf"/>
</dbReference>
<reference evidence="5 6" key="1">
    <citation type="submission" date="2018-11" db="EMBL/GenBank/DDBJ databases">
        <title>Draft genome sequence of Cellulomonas takizawaensis strain TKZ-21.</title>
        <authorList>
            <person name="Yamamura H."/>
            <person name="Hayashi T."/>
            <person name="Hamada M."/>
            <person name="Serisawa Y."/>
            <person name="Matsuyama K."/>
            <person name="Nakagawa Y."/>
            <person name="Otoguro M."/>
            <person name="Yanagida F."/>
            <person name="Hayakawa M."/>
        </authorList>
    </citation>
    <scope>NUCLEOTIDE SEQUENCE [LARGE SCALE GENOMIC DNA]</scope>
    <source>
        <strain evidence="5 6">TKZ-21</strain>
    </source>
</reference>